<evidence type="ECO:0000313" key="2">
    <source>
        <dbReference type="WBParaSite" id="Hba_00781"/>
    </source>
</evidence>
<sequence>MSCRVIKVIFPTRFLLLIQKRNNYIYD</sequence>
<proteinExistence type="predicted"/>
<organism evidence="1 2">
    <name type="scientific">Heterorhabditis bacteriophora</name>
    <name type="common">Entomopathogenic nematode worm</name>
    <dbReference type="NCBI Taxonomy" id="37862"/>
    <lineage>
        <taxon>Eukaryota</taxon>
        <taxon>Metazoa</taxon>
        <taxon>Ecdysozoa</taxon>
        <taxon>Nematoda</taxon>
        <taxon>Chromadorea</taxon>
        <taxon>Rhabditida</taxon>
        <taxon>Rhabditina</taxon>
        <taxon>Rhabditomorpha</taxon>
        <taxon>Strongyloidea</taxon>
        <taxon>Heterorhabditidae</taxon>
        <taxon>Heterorhabditis</taxon>
    </lineage>
</organism>
<name>A0A1I7W814_HETBA</name>
<accession>A0A1I7W814</accession>
<dbReference type="Proteomes" id="UP000095283">
    <property type="component" value="Unplaced"/>
</dbReference>
<keyword evidence="1" id="KW-1185">Reference proteome</keyword>
<evidence type="ECO:0000313" key="1">
    <source>
        <dbReference type="Proteomes" id="UP000095283"/>
    </source>
</evidence>
<reference evidence="2" key="1">
    <citation type="submission" date="2016-11" db="UniProtKB">
        <authorList>
            <consortium name="WormBaseParasite"/>
        </authorList>
    </citation>
    <scope>IDENTIFICATION</scope>
</reference>
<protein>
    <submittedName>
        <fullName evidence="2">Uncharacterized protein</fullName>
    </submittedName>
</protein>
<dbReference type="WBParaSite" id="Hba_00781">
    <property type="protein sequence ID" value="Hba_00781"/>
    <property type="gene ID" value="Hba_00781"/>
</dbReference>
<dbReference type="AlphaFoldDB" id="A0A1I7W814"/>